<gene>
    <name evidence="4" type="ORF">Pmar_PMAR021042</name>
</gene>
<dbReference type="EMBL" id="GG672918">
    <property type="protein sequence ID" value="EER16444.1"/>
    <property type="molecule type" value="Genomic_DNA"/>
</dbReference>
<sequence length="1115" mass="121353">MSQVASANPEGGVSVEILPISKDTSQYQMAVLKLTDDVTNTSCSVLLDCGWTEEMDPDMLGPLVAEQQPSGARLVDQIDVCLLSFADLQHCGAWPYVYCHLRPKKLQYAVAPPPVGEADAAASSSKNSNQPSNGAMVLATEPVRRLGELTLTALHEDIDKMRDAVTTTNDWLLTIDDTIMAFNGAVTPLQYGEGVMFTMRGDAGANAKGPTVRFTPLPAGRMLGGAYWRIDVGSQSMVYAVDYQMAGDRHLNGMELPPPEQAPPSVLITNTMPPAVEGAVTCAGQGATSNVATESRRTYDAGITASRSNRRYAQAEEALLGMVLRSLRKDGTVLLPVDCCSTGRVLELLLLLEAAWAADAGLQVYPVVYVSPLGDVVLDQIKIRMEWMSRVVHNDFDTSMGFMYHPFLFQHVQLCSSFQDFAQNYPARKPKVVLASSASLEIGDAREIFCRMCGDPNSTVIFTTSDVAYRDCLAQRVIHDFVVERPENPNEPVTYRETQYIKSSYTDEQLREVYRESLARESQEELAMRRRRKERDRREKMAAQKAAVARRQQQSMAESYAEGMAKQMLQKTGLASAKNNEGDGGGSGTALISLESKNQASVYDVEGGQVNGFFRPGMFYSQTAAAPSASGGGSAGAATGGGGRGAMGGGGTGGVDDDEELGGVAAGGAQMADEYGVRLDSSVIDSWRAHAESDFMRMKRFRKGWYHDDYPDKKEMKDEPHGHFRVKQQMKVAKDELKADIGEDDGHQRMKADPSAAPGTDDHDSFDWRRDLQVRFGEPKMVETRERVIRVGCKVKLMAPGNGIDGLATPQHRHELLARLRPRHLVILPSVNADDLELMIHRTDSMFATGKGGQAYVCQSGRERGEIELQPVQFSLRPRKRQCYLDKSLQRELKYIRVVARNSDKARPDALNRSCAKVALCRVALTSAADSADAPSRTASGEPIGTVLKDSEGEHGVVIGGSQEEQEAAAAEEILCRPGLLLSSKPLQLATLRERLKKKFVARGNESVGGSVAFKTRPKGGLVSNGEFTMTPMSNRMLVVDSPEGGEVTVDTHHQGRPAAREAAQDLGMAPGGALGEGEEEESTHAQTTVVQVTGDLCQNLFKVRDAIYDQFAVA</sequence>
<dbReference type="GO" id="GO:0003723">
    <property type="term" value="F:RNA binding"/>
    <property type="evidence" value="ECO:0007669"/>
    <property type="project" value="UniProtKB-KW"/>
</dbReference>
<dbReference type="Pfam" id="PF16661">
    <property type="entry name" value="Lactamase_B_6"/>
    <property type="match status" value="1"/>
</dbReference>
<keyword evidence="5" id="KW-1185">Reference proteome</keyword>
<dbReference type="SMART" id="SM01027">
    <property type="entry name" value="Beta-Casp"/>
    <property type="match status" value="1"/>
</dbReference>
<feature type="region of interest" description="Disordered" evidence="2">
    <location>
        <begin position="521"/>
        <end position="543"/>
    </location>
</feature>
<name>C5KG88_PERM5</name>
<evidence type="ECO:0000256" key="1">
    <source>
        <dbReference type="RuleBase" id="RU365006"/>
    </source>
</evidence>
<evidence type="ECO:0000313" key="5">
    <source>
        <dbReference type="Proteomes" id="UP000007800"/>
    </source>
</evidence>
<dbReference type="PANTHER" id="PTHR45922:SF1">
    <property type="entry name" value="CLEAVAGE AND POLYADENYLATION SPECIFICITY FACTOR SUBUNIT 2"/>
    <property type="match status" value="1"/>
</dbReference>
<evidence type="ECO:0000313" key="4">
    <source>
        <dbReference type="EMBL" id="EER16444.1"/>
    </source>
</evidence>
<proteinExistence type="inferred from homology"/>
<dbReference type="InterPro" id="IPR001279">
    <property type="entry name" value="Metallo-B-lactamas"/>
</dbReference>
<protein>
    <recommendedName>
        <fullName evidence="1">Cleavage and polyadenylation specificity factor subunit 2</fullName>
    </recommendedName>
    <alternativeName>
        <fullName evidence="1">Cleavage and polyadenylation specificity factor 100 kDa subunit</fullName>
    </alternativeName>
</protein>
<dbReference type="InterPro" id="IPR027075">
    <property type="entry name" value="CPSF2"/>
</dbReference>
<dbReference type="Proteomes" id="UP000007800">
    <property type="component" value="Unassembled WGS sequence"/>
</dbReference>
<dbReference type="Pfam" id="PF10996">
    <property type="entry name" value="Beta-Casp"/>
    <property type="match status" value="1"/>
</dbReference>
<dbReference type="GO" id="GO:0006398">
    <property type="term" value="P:mRNA 3'-end processing by stem-loop binding and cleavage"/>
    <property type="evidence" value="ECO:0007669"/>
    <property type="project" value="InterPro"/>
</dbReference>
<dbReference type="PANTHER" id="PTHR45922">
    <property type="entry name" value="CLEAVAGE AND POLYADENYLATION SPECIFICITY FACTOR SUBUNIT 2"/>
    <property type="match status" value="1"/>
</dbReference>
<keyword evidence="1" id="KW-0539">Nucleus</keyword>
<dbReference type="AlphaFoldDB" id="C5KG88"/>
<dbReference type="Gene3D" id="3.40.50.10890">
    <property type="match status" value="1"/>
</dbReference>
<feature type="domain" description="Beta-Casp" evidence="3">
    <location>
        <begin position="345"/>
        <end position="477"/>
    </location>
</feature>
<evidence type="ECO:0000256" key="2">
    <source>
        <dbReference type="SAM" id="MobiDB-lite"/>
    </source>
</evidence>
<dbReference type="InterPro" id="IPR022712">
    <property type="entry name" value="Beta_Casp"/>
</dbReference>
<feature type="region of interest" description="Disordered" evidence="2">
    <location>
        <begin position="741"/>
        <end position="764"/>
    </location>
</feature>
<organism evidence="5">
    <name type="scientific">Perkinsus marinus (strain ATCC 50983 / TXsc)</name>
    <dbReference type="NCBI Taxonomy" id="423536"/>
    <lineage>
        <taxon>Eukaryota</taxon>
        <taxon>Sar</taxon>
        <taxon>Alveolata</taxon>
        <taxon>Perkinsozoa</taxon>
        <taxon>Perkinsea</taxon>
        <taxon>Perkinsida</taxon>
        <taxon>Perkinsidae</taxon>
        <taxon>Perkinsus</taxon>
    </lineage>
</organism>
<comment type="subcellular location">
    <subcellularLocation>
        <location evidence="1">Nucleus</location>
    </subcellularLocation>
</comment>
<feature type="compositionally biased region" description="Basic and acidic residues" evidence="2">
    <location>
        <begin position="741"/>
        <end position="752"/>
    </location>
</feature>
<dbReference type="InParanoid" id="C5KG88"/>
<dbReference type="OrthoDB" id="64353at2759"/>
<dbReference type="Gene3D" id="3.60.15.10">
    <property type="entry name" value="Ribonuclease Z/Hydroxyacylglutathione hydrolase-like"/>
    <property type="match status" value="1"/>
</dbReference>
<dbReference type="SUPFAM" id="SSF56281">
    <property type="entry name" value="Metallo-hydrolase/oxidoreductase"/>
    <property type="match status" value="1"/>
</dbReference>
<comment type="similarity">
    <text evidence="1">Belongs to the metallo-beta-lactamase superfamily. RNA-metabolizing metallo-beta-lactamase-like family. CPSF2/YSH1 subfamily.</text>
</comment>
<keyword evidence="1" id="KW-0694">RNA-binding</keyword>
<evidence type="ECO:0000259" key="3">
    <source>
        <dbReference type="SMART" id="SM01027"/>
    </source>
</evidence>
<dbReference type="GeneID" id="9063519"/>
<dbReference type="RefSeq" id="XP_002784648.1">
    <property type="nucleotide sequence ID" value="XM_002784602.1"/>
</dbReference>
<dbReference type="InterPro" id="IPR036866">
    <property type="entry name" value="RibonucZ/Hydroxyglut_hydro"/>
</dbReference>
<dbReference type="GO" id="GO:0005847">
    <property type="term" value="C:mRNA cleavage and polyadenylation specificity factor complex"/>
    <property type="evidence" value="ECO:0007669"/>
    <property type="project" value="InterPro"/>
</dbReference>
<keyword evidence="1" id="KW-0507">mRNA processing</keyword>
<reference evidence="4 5" key="1">
    <citation type="submission" date="2008-07" db="EMBL/GenBank/DDBJ databases">
        <authorList>
            <person name="El-Sayed N."/>
            <person name="Caler E."/>
            <person name="Inman J."/>
            <person name="Amedeo P."/>
            <person name="Hass B."/>
            <person name="Wortman J."/>
        </authorList>
    </citation>
    <scope>NUCLEOTIDE SEQUENCE [LARGE SCALE GENOMIC DNA]</scope>
    <source>
        <strain evidence="5">ATCC 50983 / TXsc</strain>
    </source>
</reference>
<accession>C5KG88</accession>